<evidence type="ECO:0000256" key="3">
    <source>
        <dbReference type="ARBA" id="ARBA00023163"/>
    </source>
</evidence>
<evidence type="ECO:0000313" key="5">
    <source>
        <dbReference type="EMBL" id="APH05672.1"/>
    </source>
</evidence>
<dbReference type="RefSeq" id="WP_072580465.1">
    <property type="nucleotide sequence ID" value="NZ_CP016020.1"/>
</dbReference>
<dbReference type="InterPro" id="IPR001845">
    <property type="entry name" value="HTH_ArsR_DNA-bd_dom"/>
</dbReference>
<dbReference type="PANTHER" id="PTHR33154">
    <property type="entry name" value="TRANSCRIPTIONAL REGULATOR, ARSR FAMILY"/>
    <property type="match status" value="1"/>
</dbReference>
<accession>A0A1L3MTK7</accession>
<keyword evidence="6" id="KW-1185">Reference proteome</keyword>
<evidence type="ECO:0000313" key="6">
    <source>
        <dbReference type="Proteomes" id="UP000181936"/>
    </source>
</evidence>
<proteinExistence type="predicted"/>
<dbReference type="Pfam" id="PF01022">
    <property type="entry name" value="HTH_5"/>
    <property type="match status" value="1"/>
</dbReference>
<dbReference type="STRING" id="1547283.A9C19_13435"/>
<dbReference type="PANTHER" id="PTHR33154:SF18">
    <property type="entry name" value="ARSENICAL RESISTANCE OPERON REPRESSOR"/>
    <property type="match status" value="1"/>
</dbReference>
<dbReference type="PROSITE" id="PS50987">
    <property type="entry name" value="HTH_ARSR_2"/>
    <property type="match status" value="1"/>
</dbReference>
<dbReference type="GO" id="GO:0003700">
    <property type="term" value="F:DNA-binding transcription factor activity"/>
    <property type="evidence" value="ECO:0007669"/>
    <property type="project" value="InterPro"/>
</dbReference>
<dbReference type="OrthoDB" id="2646147at2"/>
<dbReference type="InterPro" id="IPR051081">
    <property type="entry name" value="HTH_MetalResp_TranReg"/>
</dbReference>
<organism evidence="5 6">
    <name type="scientific">Bacillus weihaiensis</name>
    <dbReference type="NCBI Taxonomy" id="1547283"/>
    <lineage>
        <taxon>Bacteria</taxon>
        <taxon>Bacillati</taxon>
        <taxon>Bacillota</taxon>
        <taxon>Bacilli</taxon>
        <taxon>Bacillales</taxon>
        <taxon>Bacillaceae</taxon>
        <taxon>Bacillus</taxon>
    </lineage>
</organism>
<dbReference type="EMBL" id="CP016020">
    <property type="protein sequence ID" value="APH05672.1"/>
    <property type="molecule type" value="Genomic_DNA"/>
</dbReference>
<reference evidence="5 6" key="1">
    <citation type="journal article" date="2016" name="Sci. Rep.">
        <title>Complete genome sequence and transcriptomic analysis of a novel marine strain Bacillus weihaiensis reveals the mechanism of brown algae degradation.</title>
        <authorList>
            <person name="Zhu Y."/>
            <person name="Chen P."/>
            <person name="Bao Y."/>
            <person name="Men Y."/>
            <person name="Zeng Y."/>
            <person name="Yang J."/>
            <person name="Sun J."/>
            <person name="Sun Y."/>
        </authorList>
    </citation>
    <scope>NUCLEOTIDE SEQUENCE [LARGE SCALE GENOMIC DNA]</scope>
    <source>
        <strain evidence="5 6">Alg07</strain>
    </source>
</reference>
<dbReference type="Proteomes" id="UP000181936">
    <property type="component" value="Chromosome"/>
</dbReference>
<dbReference type="InterPro" id="IPR036388">
    <property type="entry name" value="WH-like_DNA-bd_sf"/>
</dbReference>
<evidence type="ECO:0000256" key="1">
    <source>
        <dbReference type="ARBA" id="ARBA00023015"/>
    </source>
</evidence>
<evidence type="ECO:0000256" key="2">
    <source>
        <dbReference type="ARBA" id="ARBA00023125"/>
    </source>
</evidence>
<evidence type="ECO:0000259" key="4">
    <source>
        <dbReference type="PROSITE" id="PS50987"/>
    </source>
</evidence>
<dbReference type="InterPro" id="IPR011991">
    <property type="entry name" value="ArsR-like_HTH"/>
</dbReference>
<keyword evidence="3" id="KW-0804">Transcription</keyword>
<gene>
    <name evidence="5" type="ORF">A9C19_13435</name>
</gene>
<dbReference type="SMART" id="SM00418">
    <property type="entry name" value="HTH_ARSR"/>
    <property type="match status" value="1"/>
</dbReference>
<protein>
    <submittedName>
        <fullName evidence="5">Transcriptional regulator</fullName>
    </submittedName>
</protein>
<dbReference type="Gene3D" id="1.10.10.10">
    <property type="entry name" value="Winged helix-like DNA-binding domain superfamily/Winged helix DNA-binding domain"/>
    <property type="match status" value="1"/>
</dbReference>
<dbReference type="InterPro" id="IPR036390">
    <property type="entry name" value="WH_DNA-bd_sf"/>
</dbReference>
<sequence>MNIISSTSRKRETYSIQIESSLLWESALGIAAITNKQLIDTLDKPANDWVQLRESLSSNLVEELSYVEENNTWKSLLQVLHYRKCESFEEFCLYIDQLAEEELKYICLPFTGNENQRDRKAASKGSSDAVERLKKETRENPFFPEYIEFISVVEISLFKNHIKNVMKSWYLEVIRKDESQLTRYLQRDAQMKEQLLEKIQPEQLVEMVTGGRSYLPEPSIKTVLLIPQFIYRPWTIEADIEGTKVFYYPISNESISPKDSFTPNQFLVLKYKALGDEARLKMIKLLYQKEMTLQELTDRLQLGKSTVHHHLKMLKAAKLVFSVGGTYSLHKTSLSLVENELEQFLDA</sequence>
<dbReference type="CDD" id="cd00090">
    <property type="entry name" value="HTH_ARSR"/>
    <property type="match status" value="1"/>
</dbReference>
<dbReference type="AlphaFoldDB" id="A0A1L3MTK7"/>
<dbReference type="PRINTS" id="PR00778">
    <property type="entry name" value="HTHARSR"/>
</dbReference>
<dbReference type="KEGG" id="bwh:A9C19_13435"/>
<keyword evidence="2" id="KW-0238">DNA-binding</keyword>
<keyword evidence="1" id="KW-0805">Transcription regulation</keyword>
<dbReference type="GO" id="GO:0003677">
    <property type="term" value="F:DNA binding"/>
    <property type="evidence" value="ECO:0007669"/>
    <property type="project" value="UniProtKB-KW"/>
</dbReference>
<name>A0A1L3MTK7_9BACI</name>
<dbReference type="SUPFAM" id="SSF46785">
    <property type="entry name" value="Winged helix' DNA-binding domain"/>
    <property type="match status" value="1"/>
</dbReference>
<feature type="domain" description="HTH arsR-type" evidence="4">
    <location>
        <begin position="259"/>
        <end position="347"/>
    </location>
</feature>